<dbReference type="AlphaFoldDB" id="A0A6B8MD51"/>
<evidence type="ECO:0000313" key="3">
    <source>
        <dbReference type="Proteomes" id="UP000422569"/>
    </source>
</evidence>
<accession>A0A6B8MD51</accession>
<feature type="domain" description="PilZ" evidence="1">
    <location>
        <begin position="116"/>
        <end position="193"/>
    </location>
</feature>
<keyword evidence="3" id="KW-1185">Reference proteome</keyword>
<gene>
    <name evidence="2" type="ORF">F7D14_04640</name>
</gene>
<sequence>MGVNLLHSINYFKTDRLQRVQIAFQGRYMLLKSNEEYSCRTFEMSPGEVSLFAPVVAMPGERVVLYLNELGRFTGAITRHTETGFEMSLQLTPKKRDRLADQLTWYANRSALDVEDRRRHDRVVPLMDLTVLRLTRGDEHIVRIRTLSLSGVAIETDHIIPLGAEVTVGNTPAKVVRILDDGVACEFVRHFRPGEIDETTRL</sequence>
<name>A0A6B8MD51_9HYPH</name>
<dbReference type="KEGG" id="mpar:F7D14_04640"/>
<dbReference type="SUPFAM" id="SSF141371">
    <property type="entry name" value="PilZ domain-like"/>
    <property type="match status" value="1"/>
</dbReference>
<dbReference type="EMBL" id="CP044331">
    <property type="protein sequence ID" value="QGM99549.1"/>
    <property type="molecule type" value="Genomic_DNA"/>
</dbReference>
<organism evidence="2 3">
    <name type="scientific">Methylocystis parvus</name>
    <dbReference type="NCBI Taxonomy" id="134"/>
    <lineage>
        <taxon>Bacteria</taxon>
        <taxon>Pseudomonadati</taxon>
        <taxon>Pseudomonadota</taxon>
        <taxon>Alphaproteobacteria</taxon>
        <taxon>Hyphomicrobiales</taxon>
        <taxon>Methylocystaceae</taxon>
        <taxon>Methylocystis</taxon>
    </lineage>
</organism>
<proteinExistence type="predicted"/>
<dbReference type="InterPro" id="IPR009875">
    <property type="entry name" value="PilZ_domain"/>
</dbReference>
<reference evidence="2 3" key="1">
    <citation type="submission" date="2019-09" db="EMBL/GenBank/DDBJ databases">
        <title>Isolation and complete genome sequencing of Methylocystis species.</title>
        <authorList>
            <person name="Rumah B.L."/>
            <person name="Stead C.E."/>
            <person name="Stevens B.C."/>
            <person name="Minton N.P."/>
            <person name="Grosse-Honebrink A."/>
            <person name="Zhang Y."/>
        </authorList>
    </citation>
    <scope>NUCLEOTIDE SEQUENCE [LARGE SCALE GENOMIC DNA]</scope>
    <source>
        <strain evidence="2 3">BRCS2</strain>
    </source>
</reference>
<dbReference type="Proteomes" id="UP000422569">
    <property type="component" value="Chromosome"/>
</dbReference>
<dbReference type="GO" id="GO:0035438">
    <property type="term" value="F:cyclic-di-GMP binding"/>
    <property type="evidence" value="ECO:0007669"/>
    <property type="project" value="InterPro"/>
</dbReference>
<evidence type="ECO:0000313" key="2">
    <source>
        <dbReference type="EMBL" id="QGM99549.1"/>
    </source>
</evidence>
<dbReference type="Pfam" id="PF07238">
    <property type="entry name" value="PilZ"/>
    <property type="match status" value="1"/>
</dbReference>
<evidence type="ECO:0000259" key="1">
    <source>
        <dbReference type="Pfam" id="PF07238"/>
    </source>
</evidence>
<protein>
    <submittedName>
        <fullName evidence="2">PilZ domain-containing protein</fullName>
    </submittedName>
</protein>